<accession>A0A7C3UAW9</accession>
<name>A0A7C3UAW9_9EURY</name>
<feature type="domain" description="MobA-like NTP transferase" evidence="1">
    <location>
        <begin position="4"/>
        <end position="129"/>
    </location>
</feature>
<dbReference type="EMBL" id="DRUC01000051">
    <property type="protein sequence ID" value="HHF48208.1"/>
    <property type="molecule type" value="Genomic_DNA"/>
</dbReference>
<dbReference type="GO" id="GO:0016779">
    <property type="term" value="F:nucleotidyltransferase activity"/>
    <property type="evidence" value="ECO:0007669"/>
    <property type="project" value="UniProtKB-ARBA"/>
</dbReference>
<dbReference type="InterPro" id="IPR025877">
    <property type="entry name" value="MobA-like_NTP_Trfase"/>
</dbReference>
<gene>
    <name evidence="4" type="ORF">ENL48_03235</name>
    <name evidence="3" type="ORF">ENT89_02665</name>
    <name evidence="2" type="ORF">ENX77_00270</name>
</gene>
<organism evidence="2">
    <name type="scientific">Geoglobus ahangari</name>
    <dbReference type="NCBI Taxonomy" id="113653"/>
    <lineage>
        <taxon>Archaea</taxon>
        <taxon>Methanobacteriati</taxon>
        <taxon>Methanobacteriota</taxon>
        <taxon>Archaeoglobi</taxon>
        <taxon>Archaeoglobales</taxon>
        <taxon>Archaeoglobaceae</taxon>
        <taxon>Geoglobus</taxon>
    </lineage>
</organism>
<dbReference type="Pfam" id="PF12804">
    <property type="entry name" value="NTP_transf_3"/>
    <property type="match status" value="1"/>
</dbReference>
<protein>
    <recommendedName>
        <fullName evidence="1">MobA-like NTP transferase domain-containing protein</fullName>
    </recommendedName>
</protein>
<evidence type="ECO:0000259" key="1">
    <source>
        <dbReference type="Pfam" id="PF12804"/>
    </source>
</evidence>
<dbReference type="AlphaFoldDB" id="A0A7C3UAW9"/>
<dbReference type="Gene3D" id="3.90.550.10">
    <property type="entry name" value="Spore Coat Polysaccharide Biosynthesis Protein SpsA, Chain A"/>
    <property type="match status" value="1"/>
</dbReference>
<dbReference type="EMBL" id="DTAK01000014">
    <property type="protein sequence ID" value="HGU59096.1"/>
    <property type="molecule type" value="Genomic_DNA"/>
</dbReference>
<reference evidence="2" key="1">
    <citation type="journal article" date="2020" name="mSystems">
        <title>Genome- and Community-Level Interaction Insights into Carbon Utilization and Element Cycling Functions of Hydrothermarchaeota in Hydrothermal Sediment.</title>
        <authorList>
            <person name="Zhou Z."/>
            <person name="Liu Y."/>
            <person name="Xu W."/>
            <person name="Pan J."/>
            <person name="Luo Z.H."/>
            <person name="Li M."/>
        </authorList>
    </citation>
    <scope>NUCLEOTIDE SEQUENCE [LARGE SCALE GENOMIC DNA]</scope>
    <source>
        <strain evidence="4">SpSt-10</strain>
        <strain evidence="3">SpSt-62</strain>
        <strain evidence="2">SpSt-97</strain>
    </source>
</reference>
<evidence type="ECO:0000313" key="2">
    <source>
        <dbReference type="EMBL" id="HGE65569.1"/>
    </source>
</evidence>
<proteinExistence type="predicted"/>
<dbReference type="SUPFAM" id="SSF53448">
    <property type="entry name" value="Nucleotide-diphospho-sugar transferases"/>
    <property type="match status" value="1"/>
</dbReference>
<evidence type="ECO:0000313" key="3">
    <source>
        <dbReference type="EMBL" id="HGU59096.1"/>
    </source>
</evidence>
<comment type="caution">
    <text evidence="2">The sequence shown here is derived from an EMBL/GenBank/DDBJ whole genome shotgun (WGS) entry which is preliminary data.</text>
</comment>
<sequence length="174" mass="19919">MVLAIVMCGGRGSRLGFVEKPMIEIKGKKLIEHILEEIELADLEVICVTSPYAKKTEDFLRKRGLEVFRGSGLGYMEDLKETIESYGILDPVFTANSDLYIVRKGVFLEFFKFYMTSDHPAISMIYENGNPVGINAFDPFFDEQREEKFIINEGDIINVDTPQDLERIVYGRIF</sequence>
<dbReference type="EMBL" id="DTPI01000004">
    <property type="protein sequence ID" value="HGE65569.1"/>
    <property type="molecule type" value="Genomic_DNA"/>
</dbReference>
<dbReference type="PANTHER" id="PTHR43777">
    <property type="entry name" value="MOLYBDENUM COFACTOR CYTIDYLYLTRANSFERASE"/>
    <property type="match status" value="1"/>
</dbReference>
<dbReference type="InterPro" id="IPR029044">
    <property type="entry name" value="Nucleotide-diphossugar_trans"/>
</dbReference>
<dbReference type="PANTHER" id="PTHR43777:SF1">
    <property type="entry name" value="MOLYBDENUM COFACTOR CYTIDYLYLTRANSFERASE"/>
    <property type="match status" value="1"/>
</dbReference>
<evidence type="ECO:0000313" key="4">
    <source>
        <dbReference type="EMBL" id="HHF48208.1"/>
    </source>
</evidence>